<dbReference type="EMBL" id="JAKOGI010000422">
    <property type="protein sequence ID" value="KAJ8435304.1"/>
    <property type="molecule type" value="Genomic_DNA"/>
</dbReference>
<proteinExistence type="predicted"/>
<feature type="region of interest" description="Disordered" evidence="1">
    <location>
        <begin position="165"/>
        <end position="184"/>
    </location>
</feature>
<comment type="caution">
    <text evidence="2">The sequence shown here is derived from an EMBL/GenBank/DDBJ whole genome shotgun (WGS) entry which is preliminary data.</text>
</comment>
<dbReference type="AlphaFoldDB" id="A0A9Q1K1Y5"/>
<protein>
    <submittedName>
        <fullName evidence="2">Uncharacterized protein</fullName>
    </submittedName>
</protein>
<dbReference type="Proteomes" id="UP001153076">
    <property type="component" value="Unassembled WGS sequence"/>
</dbReference>
<gene>
    <name evidence="2" type="ORF">Cgig2_026396</name>
</gene>
<keyword evidence="3" id="KW-1185">Reference proteome</keyword>
<evidence type="ECO:0000313" key="2">
    <source>
        <dbReference type="EMBL" id="KAJ8435304.1"/>
    </source>
</evidence>
<evidence type="ECO:0000256" key="1">
    <source>
        <dbReference type="SAM" id="MobiDB-lite"/>
    </source>
</evidence>
<accession>A0A9Q1K1Y5</accession>
<organism evidence="2 3">
    <name type="scientific">Carnegiea gigantea</name>
    <dbReference type="NCBI Taxonomy" id="171969"/>
    <lineage>
        <taxon>Eukaryota</taxon>
        <taxon>Viridiplantae</taxon>
        <taxon>Streptophyta</taxon>
        <taxon>Embryophyta</taxon>
        <taxon>Tracheophyta</taxon>
        <taxon>Spermatophyta</taxon>
        <taxon>Magnoliopsida</taxon>
        <taxon>eudicotyledons</taxon>
        <taxon>Gunneridae</taxon>
        <taxon>Pentapetalae</taxon>
        <taxon>Caryophyllales</taxon>
        <taxon>Cactineae</taxon>
        <taxon>Cactaceae</taxon>
        <taxon>Cactoideae</taxon>
        <taxon>Echinocereeae</taxon>
        <taxon>Carnegiea</taxon>
    </lineage>
</organism>
<reference evidence="2" key="1">
    <citation type="submission" date="2022-04" db="EMBL/GenBank/DDBJ databases">
        <title>Carnegiea gigantea Genome sequencing and assembly v2.</title>
        <authorList>
            <person name="Copetti D."/>
            <person name="Sanderson M.J."/>
            <person name="Burquez A."/>
            <person name="Wojciechowski M.F."/>
        </authorList>
    </citation>
    <scope>NUCLEOTIDE SEQUENCE</scope>
    <source>
        <strain evidence="2">SGP5-SGP5p</strain>
        <tissue evidence="2">Aerial part</tissue>
    </source>
</reference>
<sequence>MRRGCKRFVAIDSKSFDLAIVATAEDVLKISENGRGRRTSLLLLENLSVKNKGKRTFVIFPASWNERGWAKIFDALTEIVNLTFSGASGALGRPLQQVTLAHGVMPPLLPPPPPPGCWPSVVLTKIASVIQAYAIGQKKAKGRYRACLRASSLVSTQVYSRRNNFGNRRNRVHESKGSNSEGRVSICANWPPDSLFVHETSSPSSDEAKSLHPALVEAKI</sequence>
<evidence type="ECO:0000313" key="3">
    <source>
        <dbReference type="Proteomes" id="UP001153076"/>
    </source>
</evidence>
<name>A0A9Q1K1Y5_9CARY</name>